<dbReference type="SUPFAM" id="SSF50044">
    <property type="entry name" value="SH3-domain"/>
    <property type="match status" value="1"/>
</dbReference>
<feature type="region of interest" description="Disordered" evidence="3">
    <location>
        <begin position="505"/>
        <end position="542"/>
    </location>
</feature>
<feature type="region of interest" description="Disordered" evidence="3">
    <location>
        <begin position="211"/>
        <end position="264"/>
    </location>
</feature>
<feature type="region of interest" description="Disordered" evidence="3">
    <location>
        <begin position="338"/>
        <end position="369"/>
    </location>
</feature>
<feature type="compositionally biased region" description="Polar residues" evidence="3">
    <location>
        <begin position="38"/>
        <end position="50"/>
    </location>
</feature>
<gene>
    <name evidence="7" type="primary">LOC103515543</name>
</gene>
<feature type="region of interest" description="Disordered" evidence="3">
    <location>
        <begin position="1009"/>
        <end position="1046"/>
    </location>
</feature>
<name>A0A3Q0J6E1_DIACI</name>
<feature type="compositionally biased region" description="Low complexity" evidence="3">
    <location>
        <begin position="132"/>
        <end position="150"/>
    </location>
</feature>
<dbReference type="InterPro" id="IPR004012">
    <property type="entry name" value="Run_dom"/>
</dbReference>
<dbReference type="KEGG" id="dci:103515543"/>
<feature type="compositionally biased region" description="Basic and acidic residues" evidence="3">
    <location>
        <begin position="1106"/>
        <end position="1116"/>
    </location>
</feature>
<dbReference type="PaxDb" id="121845-A0A3Q0J6E1"/>
<dbReference type="InterPro" id="IPR036028">
    <property type="entry name" value="SH3-like_dom_sf"/>
</dbReference>
<dbReference type="Gene3D" id="1.20.58.900">
    <property type="match status" value="1"/>
</dbReference>
<dbReference type="GO" id="GO:0031410">
    <property type="term" value="C:cytoplasmic vesicle"/>
    <property type="evidence" value="ECO:0007669"/>
    <property type="project" value="TreeGrafter"/>
</dbReference>
<dbReference type="Gene3D" id="2.30.30.40">
    <property type="entry name" value="SH3 Domains"/>
    <property type="match status" value="1"/>
</dbReference>
<dbReference type="GeneID" id="103515543"/>
<organism evidence="6 7">
    <name type="scientific">Diaphorina citri</name>
    <name type="common">Asian citrus psyllid</name>
    <dbReference type="NCBI Taxonomy" id="121845"/>
    <lineage>
        <taxon>Eukaryota</taxon>
        <taxon>Metazoa</taxon>
        <taxon>Ecdysozoa</taxon>
        <taxon>Arthropoda</taxon>
        <taxon>Hexapoda</taxon>
        <taxon>Insecta</taxon>
        <taxon>Pterygota</taxon>
        <taxon>Neoptera</taxon>
        <taxon>Paraneoptera</taxon>
        <taxon>Hemiptera</taxon>
        <taxon>Sternorrhyncha</taxon>
        <taxon>Psylloidea</taxon>
        <taxon>Psyllidae</taxon>
        <taxon>Diaphorininae</taxon>
        <taxon>Diaphorina</taxon>
    </lineage>
</organism>
<dbReference type="SUPFAM" id="SSF140741">
    <property type="entry name" value="RUN domain-like"/>
    <property type="match status" value="1"/>
</dbReference>
<evidence type="ECO:0000313" key="7">
    <source>
        <dbReference type="RefSeq" id="XP_026684011.1"/>
    </source>
</evidence>
<feature type="compositionally biased region" description="Polar residues" evidence="3">
    <location>
        <begin position="559"/>
        <end position="579"/>
    </location>
</feature>
<feature type="compositionally biased region" description="Basic and acidic residues" evidence="3">
    <location>
        <begin position="1223"/>
        <end position="1254"/>
    </location>
</feature>
<feature type="region of interest" description="Disordered" evidence="3">
    <location>
        <begin position="714"/>
        <end position="740"/>
    </location>
</feature>
<reference evidence="7" key="1">
    <citation type="submission" date="2025-08" db="UniProtKB">
        <authorList>
            <consortium name="RefSeq"/>
        </authorList>
    </citation>
    <scope>IDENTIFICATION</scope>
</reference>
<feature type="region of interest" description="Disordered" evidence="3">
    <location>
        <begin position="38"/>
        <end position="59"/>
    </location>
</feature>
<feature type="region of interest" description="Disordered" evidence="3">
    <location>
        <begin position="962"/>
        <end position="988"/>
    </location>
</feature>
<feature type="region of interest" description="Disordered" evidence="3">
    <location>
        <begin position="1518"/>
        <end position="1582"/>
    </location>
</feature>
<feature type="region of interest" description="Disordered" evidence="3">
    <location>
        <begin position="1596"/>
        <end position="1639"/>
    </location>
</feature>
<evidence type="ECO:0000256" key="1">
    <source>
        <dbReference type="ARBA" id="ARBA00022443"/>
    </source>
</evidence>
<dbReference type="PANTHER" id="PTHR15591:SF13">
    <property type="entry name" value="RUN DOMAIN-CONTAINING PROTEIN"/>
    <property type="match status" value="1"/>
</dbReference>
<dbReference type="Proteomes" id="UP000079169">
    <property type="component" value="Unplaced"/>
</dbReference>
<dbReference type="STRING" id="121845.A0A3Q0J6E1"/>
<feature type="compositionally biased region" description="Low complexity" evidence="3">
    <location>
        <begin position="1083"/>
        <end position="1093"/>
    </location>
</feature>
<feature type="domain" description="RUN" evidence="5">
    <location>
        <begin position="1283"/>
        <end position="1420"/>
    </location>
</feature>
<feature type="compositionally biased region" description="Polar residues" evidence="3">
    <location>
        <begin position="1094"/>
        <end position="1105"/>
    </location>
</feature>
<feature type="compositionally biased region" description="Polar residues" evidence="3">
    <location>
        <begin position="967"/>
        <end position="988"/>
    </location>
</feature>
<feature type="compositionally biased region" description="Low complexity" evidence="3">
    <location>
        <begin position="1520"/>
        <end position="1543"/>
    </location>
</feature>
<keyword evidence="6" id="KW-1185">Reference proteome</keyword>
<feature type="region of interest" description="Disordered" evidence="3">
    <location>
        <begin position="1080"/>
        <end position="1116"/>
    </location>
</feature>
<sequence length="1784" mass="195240">MRSTDSLTSSQQNQLEFIQDNIDYQWFLDYGHGPALSESTDSFSSHTNRPTVRAASAGQSSSLQRSSILSASCYDDLARDLDANLAHVDMEDFNHEDIHSLLHSLPPMCVRDIQERQGEMFASVSRSLLTSSSSKFPFSSSPSTSPLSSTEDPALSLVKSGPLFSPVKECSLPPAGTYSVDSLDCDEMMITCQHPNKHNYTIAFQGSTMMTSDTNESSDDNSKSQGCGVGGVTQPDKPKPKWMSELRGSGVSNPEMSNSDSPLTTWSKMKPTGGDGMLSRVPSGNNNSTPIGQTFDNTVLEFKSEYNLNVPIKIFDIEQSSSINSITDSIFSSSVVNSPRHSVASTPPPELSSNQNAPKKHTTTPSHQPNFSLLKLFIKQKNNLDNSVAATTHSVANNNNNENYMSWNEEGDTGAPCGEITNVNKCNVATWNTRPGGQNLNKQNYLATQHNGNYSFDSLTTATLENKMAEEDEGRVDNEEHLSVSQTSAGGSCYCDCGAGGHGPAMSESTDSFSSHTNRPTVRAASAGQSSQDTLSKDTESVAGRRVWHRAQCPMFDKSMQTSARNISASTSKTQSRSDASGGGGGKQVYVLYPNYTLPDLSFLQDHATELDLNNVFLWPQKFEPSPVCEQAPPLVCKETSGASRGRPMSCVDIDTLKRKGFSHVKDWSSLIYLLPREYTRILSDLPEIEAHLKSDAHLLEEVPVPLFCSKKRPVSCGDESTSSSNAPSSGYRGSSSILNEEAPSNNPLFIYRYDSISSESSMLQQTPPQLPKRQHSLSNNTDEGAPPRPPLPRSILRHPPHLEENIAKLKHGSKRFSMFEFGSKEDLAYDAASQPTTTTTHQQQVNKRASLPSNFINKKEGGGDHVWEDEGVEVGGTDSTPLVCKETSGASRGRPMSCVDIDTLKRKGFSHVKDWSSLIYLLPREYTRILSDLPEIEAHLKSDAHLLEEVPVPLFCSKKRPVSCGDESTSSSNAPSSGYRGSSSILNEEAPSNNPLFIYRYDSISSESSMLQQTPPQLPKRQHSLSNNTDEGAPPRPPLPRSILRHPPHLEENIAKLKHGSKRFSMFEFGSKEDLTYDAASQPTTTTTHQQQANKRASLPSNFINKKEGGGDHVWEDEGVEVGGTDSTISSEQVEDPAQRLEHLLEESGGPESWQKEDITTLRAQVIKFLNVTNKEAQQRKVVSFAQLNNLTTPPNSPNSATSNPNKLYQGLIRGISSSLRPESKSDKTKPSVESIQKESSPESKSDKTKPSVESIQKDLIEAVITSTRHLVNNFSSEQISNTSKIALNTLCPALYALLNEGLKPNLSTSFGDTPNSVWQVIEGSAQLGPSTKSLHELVLRLNSEQVLLSEGLLKFNAFLFGLLNVRGLDTWLSFLRTRETLLRRHYSESAISPLATMYYVSPLKQVRSLHESLSLLGKLPPISPIHSVSSSIGSLRTSWTLKKLIRSIQSSSEEESELTMGHIRPRSCIDSANYLSNDVASSAKKRWSTINMGSKLAVAFQSLGGEEDEYPDRIRFVPGPTGSLTSTTTTTTTTTTTPPTLENKRLTAVTSDDNTSSDLSDLPDLSYTSEATSSGTRGGKFKRLQQRWEMLSGTPLQTPASSPVKVRSRIPRPVSSPTTVVKPSGLPLAKPMAKKPPLKTEVLPSKMSLPKTEVLPSKITLPKSDLVTLPSKMSVPRTSRVDSVVSNPRPPVTRPSSLPYRKAVVGVERRAVSSSVVNRSVPQPQPPKYVKTLSHRLPSDNGHLSYNSGERLKVVLEVDDKWLLCCRGRQKGLVPRSAVILY</sequence>
<dbReference type="InterPro" id="IPR001452">
    <property type="entry name" value="SH3_domain"/>
</dbReference>
<dbReference type="PROSITE" id="PS50826">
    <property type="entry name" value="RUN"/>
    <property type="match status" value="1"/>
</dbReference>
<accession>A0A3Q0J6E1</accession>
<dbReference type="RefSeq" id="XP_026684011.1">
    <property type="nucleotide sequence ID" value="XM_026828210.1"/>
</dbReference>
<feature type="compositionally biased region" description="Polar residues" evidence="3">
    <location>
        <begin position="250"/>
        <end position="264"/>
    </location>
</feature>
<dbReference type="PROSITE" id="PS50002">
    <property type="entry name" value="SH3"/>
    <property type="match status" value="1"/>
</dbReference>
<protein>
    <submittedName>
        <fullName evidence="7">Uncharacterized protein LOC103515543</fullName>
    </submittedName>
</protein>
<dbReference type="Pfam" id="PF02759">
    <property type="entry name" value="RUN"/>
    <property type="match status" value="1"/>
</dbReference>
<dbReference type="PANTHER" id="PTHR15591">
    <property type="entry name" value="RUN AND SH3 DOMAIN CONTAINING"/>
    <property type="match status" value="1"/>
</dbReference>
<feature type="region of interest" description="Disordered" evidence="3">
    <location>
        <begin position="1220"/>
        <end position="1254"/>
    </location>
</feature>
<evidence type="ECO:0000256" key="2">
    <source>
        <dbReference type="PROSITE-ProRule" id="PRU00192"/>
    </source>
</evidence>
<keyword evidence="1 2" id="KW-0728">SH3 domain</keyword>
<feature type="region of interest" description="Disordered" evidence="3">
    <location>
        <begin position="132"/>
        <end position="154"/>
    </location>
</feature>
<feature type="compositionally biased region" description="Polar residues" evidence="3">
    <location>
        <begin position="507"/>
        <end position="520"/>
    </location>
</feature>
<evidence type="ECO:0000259" key="4">
    <source>
        <dbReference type="PROSITE" id="PS50002"/>
    </source>
</evidence>
<dbReference type="InterPro" id="IPR037213">
    <property type="entry name" value="Run_dom_sf"/>
</dbReference>
<evidence type="ECO:0000313" key="6">
    <source>
        <dbReference type="Proteomes" id="UP000079169"/>
    </source>
</evidence>
<feature type="domain" description="SH3" evidence="4">
    <location>
        <begin position="1727"/>
        <end position="1784"/>
    </location>
</feature>
<feature type="compositionally biased region" description="Polar residues" evidence="3">
    <location>
        <begin position="719"/>
        <end position="740"/>
    </location>
</feature>
<evidence type="ECO:0000259" key="5">
    <source>
        <dbReference type="PROSITE" id="PS50826"/>
    </source>
</evidence>
<feature type="region of interest" description="Disordered" evidence="3">
    <location>
        <begin position="761"/>
        <end position="798"/>
    </location>
</feature>
<evidence type="ECO:0000256" key="3">
    <source>
        <dbReference type="SAM" id="MobiDB-lite"/>
    </source>
</evidence>
<dbReference type="InterPro" id="IPR047343">
    <property type="entry name" value="RUSC1_2"/>
</dbReference>
<feature type="region of interest" description="Disordered" evidence="3">
    <location>
        <begin position="559"/>
        <end position="584"/>
    </location>
</feature>
<feature type="compositionally biased region" description="Low complexity" evidence="3">
    <location>
        <begin position="1552"/>
        <end position="1571"/>
    </location>
</feature>
<proteinExistence type="predicted"/>
<dbReference type="CDD" id="cd17685">
    <property type="entry name" value="RUN_RUSC"/>
    <property type="match status" value="1"/>
</dbReference>